<dbReference type="InterPro" id="IPR012687">
    <property type="entry name" value="HpaB_Deino-type"/>
</dbReference>
<accession>A0ABS2Q336</accession>
<dbReference type="EMBL" id="JAFBER010000027">
    <property type="protein sequence ID" value="MBM7646707.1"/>
    <property type="molecule type" value="Genomic_DNA"/>
</dbReference>
<dbReference type="PANTHER" id="PTHR36117">
    <property type="entry name" value="4-HYDROXYPHENYLACETATE 3-MONOOXYGENASE-RELATED"/>
    <property type="match status" value="1"/>
</dbReference>
<organism evidence="6 7">
    <name type="scientific">Scopulibacillus daqui</name>
    <dbReference type="NCBI Taxonomy" id="1469162"/>
    <lineage>
        <taxon>Bacteria</taxon>
        <taxon>Bacillati</taxon>
        <taxon>Bacillota</taxon>
        <taxon>Bacilli</taxon>
        <taxon>Bacillales</taxon>
        <taxon>Sporolactobacillaceae</taxon>
        <taxon>Scopulibacillus</taxon>
    </lineage>
</organism>
<dbReference type="NCBIfam" id="TIGR02309">
    <property type="entry name" value="HpaB-1"/>
    <property type="match status" value="1"/>
</dbReference>
<keyword evidence="1" id="KW-0285">Flavoprotein</keyword>
<feature type="domain" description="HpaB/PvcC/4-BUDH N-terminal" evidence="5">
    <location>
        <begin position="6"/>
        <end position="276"/>
    </location>
</feature>
<dbReference type="Proteomes" id="UP000808914">
    <property type="component" value="Unassembled WGS sequence"/>
</dbReference>
<dbReference type="Pfam" id="PF11794">
    <property type="entry name" value="HpaB_N"/>
    <property type="match status" value="1"/>
</dbReference>
<dbReference type="InterPro" id="IPR009100">
    <property type="entry name" value="AcylCoA_DH/oxidase_NM_dom_sf"/>
</dbReference>
<evidence type="ECO:0000259" key="5">
    <source>
        <dbReference type="Pfam" id="PF11794"/>
    </source>
</evidence>
<dbReference type="InterPro" id="IPR024674">
    <property type="entry name" value="HpaB/PvcC/4-BUDH_N"/>
</dbReference>
<dbReference type="PANTHER" id="PTHR36117:SF3">
    <property type="entry name" value="4-HYDROXYPHENYLACETATE 3-MONOOXYGENASE-RELATED"/>
    <property type="match status" value="1"/>
</dbReference>
<dbReference type="InterPro" id="IPR004925">
    <property type="entry name" value="HpaB/PvcC/4-BUDH"/>
</dbReference>
<dbReference type="InterPro" id="IPR046373">
    <property type="entry name" value="Acyl-CoA_Oxase/DH_mid-dom_sf"/>
</dbReference>
<reference evidence="6 7" key="1">
    <citation type="submission" date="2021-01" db="EMBL/GenBank/DDBJ databases">
        <title>Genomic Encyclopedia of Type Strains, Phase IV (KMG-IV): sequencing the most valuable type-strain genomes for metagenomic binning, comparative biology and taxonomic classification.</title>
        <authorList>
            <person name="Goeker M."/>
        </authorList>
    </citation>
    <scope>NUCLEOTIDE SEQUENCE [LARGE SCALE GENOMIC DNA]</scope>
    <source>
        <strain evidence="6 7">DSM 28236</strain>
    </source>
</reference>
<keyword evidence="3 6" id="KW-0560">Oxidoreductase</keyword>
<dbReference type="Gene3D" id="2.40.110.10">
    <property type="entry name" value="Butyryl-CoA Dehydrogenase, subunit A, domain 2"/>
    <property type="match status" value="1"/>
</dbReference>
<sequence length="486" mass="55524">MPAVNGQQYIERIDQLKANIWYEGKKITGKISEHPAFKGVIKSQAKLYDLQHHPDLIDLMTWKSDTTGNRIGTSYLPPRNHEDLEKRRLAIQEWAKLSCGMLGRSPDYMNTALMTFGTSAKILEDQSMECAQNMKKYYEYVRENDLALTHTFIQPQVNRASFYIEESPEIIAAQIVDENDDGIVIHGARLLATQGGTTDEIIVFPSGAQLPQISGTAPYAYAFAIPNNTPGLKFMTRESFDYGKSTFDHPLGSRFEEMDTIVVFDRVTVPWDRVFIHGSVPVNNRLYNDSGFFSHTTHQIICKNVIKTEFLLGLMQKMIDEINVGEYQHIHEKISEVIVGIEAMKGFIYSSEKQAKMNQWGVFSPDPNPLLAATQYYPKIYPRFVEIIQLIGASGLVSIPTEADFKSELKPELDLYLQSSQSKGEDKVRLFRLAWDACMSAFGSRQVLYERFFFGDPVRLATNLYNKYNRKHFVERVNDFLQKDPD</sequence>
<name>A0ABS2Q336_9BACL</name>
<dbReference type="Gene3D" id="1.20.140.10">
    <property type="entry name" value="Butyryl-CoA Dehydrogenase, subunit A, domain 3"/>
    <property type="match status" value="1"/>
</dbReference>
<dbReference type="RefSeq" id="WP_205004603.1">
    <property type="nucleotide sequence ID" value="NZ_JBHLTV010000052.1"/>
</dbReference>
<evidence type="ECO:0000313" key="7">
    <source>
        <dbReference type="Proteomes" id="UP000808914"/>
    </source>
</evidence>
<dbReference type="GO" id="GO:0052881">
    <property type="term" value="F:4-hydroxyphenylacetate 3-monooxygenase activity"/>
    <property type="evidence" value="ECO:0007669"/>
    <property type="project" value="UniProtKB-EC"/>
</dbReference>
<dbReference type="InterPro" id="IPR036250">
    <property type="entry name" value="AcylCo_DH-like_C"/>
</dbReference>
<protein>
    <submittedName>
        <fullName evidence="6">4-hydroxyphenylacetate 3-monooxygenase</fullName>
        <ecNumber evidence="6">1.14.14.9</ecNumber>
    </submittedName>
</protein>
<comment type="caution">
    <text evidence="6">The sequence shown here is derived from an EMBL/GenBank/DDBJ whole genome shotgun (WGS) entry which is preliminary data.</text>
</comment>
<dbReference type="EC" id="1.14.14.9" evidence="6"/>
<dbReference type="Gene3D" id="1.10.3140.10">
    <property type="entry name" value="4-hydroxybutyryl-coa dehydratase, domain 1"/>
    <property type="match status" value="1"/>
</dbReference>
<dbReference type="InterPro" id="IPR024719">
    <property type="entry name" value="HpaB/PvcC/4-BUDH_C"/>
</dbReference>
<keyword evidence="7" id="KW-1185">Reference proteome</keyword>
<proteinExistence type="predicted"/>
<gene>
    <name evidence="6" type="ORF">JOD45_002940</name>
</gene>
<keyword evidence="2" id="KW-0274">FAD</keyword>
<feature type="domain" description="HpaB/PvcC/4-BUDH C-terminal" evidence="4">
    <location>
        <begin position="284"/>
        <end position="481"/>
    </location>
</feature>
<evidence type="ECO:0000256" key="1">
    <source>
        <dbReference type="ARBA" id="ARBA00022630"/>
    </source>
</evidence>
<evidence type="ECO:0000313" key="6">
    <source>
        <dbReference type="EMBL" id="MBM7646707.1"/>
    </source>
</evidence>
<dbReference type="Pfam" id="PF03241">
    <property type="entry name" value="HpaB"/>
    <property type="match status" value="1"/>
</dbReference>
<evidence type="ECO:0000256" key="2">
    <source>
        <dbReference type="ARBA" id="ARBA00022827"/>
    </source>
</evidence>
<evidence type="ECO:0000256" key="3">
    <source>
        <dbReference type="ARBA" id="ARBA00023002"/>
    </source>
</evidence>
<dbReference type="SUPFAM" id="SSF56645">
    <property type="entry name" value="Acyl-CoA dehydrogenase NM domain-like"/>
    <property type="match status" value="1"/>
</dbReference>
<dbReference type="PIRSF" id="PIRSF000331">
    <property type="entry name" value="HpaA_HpaB"/>
    <property type="match status" value="1"/>
</dbReference>
<dbReference type="SUPFAM" id="SSF47203">
    <property type="entry name" value="Acyl-CoA dehydrogenase C-terminal domain-like"/>
    <property type="match status" value="1"/>
</dbReference>
<evidence type="ECO:0000259" key="4">
    <source>
        <dbReference type="Pfam" id="PF03241"/>
    </source>
</evidence>